<dbReference type="PROSITE" id="PS00937">
    <property type="entry name" value="RIBOSOMAL_L20"/>
    <property type="match status" value="1"/>
</dbReference>
<dbReference type="PANTHER" id="PTHR10986">
    <property type="entry name" value="39S RIBOSOMAL PROTEIN L20"/>
    <property type="match status" value="1"/>
</dbReference>
<dbReference type="GO" id="GO:0005840">
    <property type="term" value="C:ribosome"/>
    <property type="evidence" value="ECO:0007669"/>
    <property type="project" value="UniProtKB-KW"/>
</dbReference>
<evidence type="ECO:0000313" key="11">
    <source>
        <dbReference type="Proteomes" id="UP001058974"/>
    </source>
</evidence>
<dbReference type="Pfam" id="PF00453">
    <property type="entry name" value="Ribosomal_L20"/>
    <property type="match status" value="1"/>
</dbReference>
<comment type="subcellular location">
    <subcellularLocation>
        <location evidence="1">Plastid</location>
    </subcellularLocation>
</comment>
<comment type="caution">
    <text evidence="10">The sequence shown here is derived from an EMBL/GenBank/DDBJ whole genome shotgun (WGS) entry which is preliminary data.</text>
</comment>
<dbReference type="AlphaFoldDB" id="A0A9D4Y9Y4"/>
<evidence type="ECO:0000256" key="6">
    <source>
        <dbReference type="ARBA" id="ARBA00023274"/>
    </source>
</evidence>
<dbReference type="Proteomes" id="UP001058974">
    <property type="component" value="Chromosome 2"/>
</dbReference>
<dbReference type="GO" id="GO:1990904">
    <property type="term" value="C:ribonucleoprotein complex"/>
    <property type="evidence" value="ECO:0007669"/>
    <property type="project" value="UniProtKB-KW"/>
</dbReference>
<evidence type="ECO:0000256" key="3">
    <source>
        <dbReference type="ARBA" id="ARBA00022730"/>
    </source>
</evidence>
<evidence type="ECO:0000256" key="7">
    <source>
        <dbReference type="ARBA" id="ARBA00035295"/>
    </source>
</evidence>
<sequence>MNKDKIFKLAKGFRGRAKNCIRIARERVEKALQYSYRDRRTKKRDMRSLWIQRINAGTRVHGVNYGNFMHGLNKENIQLNRKVLSEISMHEPYSFKSLVDISRNAFPGNKNVVVPPRKYTSNDDKFCMPMIHTYSLSTSLPHDSPLLFFLSLALKSVLLYESTLWNFCCH</sequence>
<dbReference type="HAMAP" id="MF_00382">
    <property type="entry name" value="Ribosomal_bL20"/>
    <property type="match status" value="1"/>
</dbReference>
<dbReference type="GO" id="GO:0019843">
    <property type="term" value="F:rRNA binding"/>
    <property type="evidence" value="ECO:0007669"/>
    <property type="project" value="UniProtKB-KW"/>
</dbReference>
<accession>A0A9D4Y9Y4</accession>
<dbReference type="InterPro" id="IPR049946">
    <property type="entry name" value="RIBOSOMAL_L20_CS"/>
</dbReference>
<evidence type="ECO:0000256" key="8">
    <source>
        <dbReference type="ARBA" id="ARBA00035420"/>
    </source>
</evidence>
<keyword evidence="6 9" id="KW-0687">Ribonucleoprotein</keyword>
<evidence type="ECO:0000256" key="2">
    <source>
        <dbReference type="ARBA" id="ARBA00007698"/>
    </source>
</evidence>
<organism evidence="10 11">
    <name type="scientific">Pisum sativum</name>
    <name type="common">Garden pea</name>
    <name type="synonym">Lathyrus oleraceus</name>
    <dbReference type="NCBI Taxonomy" id="3888"/>
    <lineage>
        <taxon>Eukaryota</taxon>
        <taxon>Viridiplantae</taxon>
        <taxon>Streptophyta</taxon>
        <taxon>Embryophyta</taxon>
        <taxon>Tracheophyta</taxon>
        <taxon>Spermatophyta</taxon>
        <taxon>Magnoliopsida</taxon>
        <taxon>eudicotyledons</taxon>
        <taxon>Gunneridae</taxon>
        <taxon>Pentapetalae</taxon>
        <taxon>rosids</taxon>
        <taxon>fabids</taxon>
        <taxon>Fabales</taxon>
        <taxon>Fabaceae</taxon>
        <taxon>Papilionoideae</taxon>
        <taxon>50 kb inversion clade</taxon>
        <taxon>NPAAA clade</taxon>
        <taxon>Hologalegina</taxon>
        <taxon>IRL clade</taxon>
        <taxon>Fabeae</taxon>
        <taxon>Lathyrus</taxon>
    </lineage>
</organism>
<dbReference type="CDD" id="cd07026">
    <property type="entry name" value="Ribosomal_L20"/>
    <property type="match status" value="1"/>
</dbReference>
<evidence type="ECO:0000256" key="1">
    <source>
        <dbReference type="ARBA" id="ARBA00004474"/>
    </source>
</evidence>
<keyword evidence="3" id="KW-0699">rRNA-binding</keyword>
<evidence type="ECO:0000313" key="10">
    <source>
        <dbReference type="EMBL" id="KAI5433600.1"/>
    </source>
</evidence>
<keyword evidence="5 9" id="KW-0689">Ribosomal protein</keyword>
<dbReference type="InterPro" id="IPR035566">
    <property type="entry name" value="Ribosomal_protein_bL20_C"/>
</dbReference>
<evidence type="ECO:0000256" key="9">
    <source>
        <dbReference type="RuleBase" id="RU000561"/>
    </source>
</evidence>
<name>A0A9D4Y9Y4_PEA</name>
<protein>
    <recommendedName>
        <fullName evidence="7">Large ribosomal subunit protein bL20c</fullName>
    </recommendedName>
    <alternativeName>
        <fullName evidence="8">50S ribosomal protein L20, chloroplastic</fullName>
    </alternativeName>
</protein>
<dbReference type="PRINTS" id="PR00062">
    <property type="entry name" value="RIBOSOMALL20"/>
</dbReference>
<dbReference type="FunFam" id="1.10.1900.20:FF:000001">
    <property type="entry name" value="50S ribosomal protein L20"/>
    <property type="match status" value="1"/>
</dbReference>
<dbReference type="GO" id="GO:0009536">
    <property type="term" value="C:plastid"/>
    <property type="evidence" value="ECO:0007669"/>
    <property type="project" value="UniProtKB-SubCell"/>
</dbReference>
<dbReference type="Gene3D" id="1.10.1900.20">
    <property type="entry name" value="Ribosomal protein L20"/>
    <property type="match status" value="1"/>
</dbReference>
<dbReference type="GO" id="GO:0003735">
    <property type="term" value="F:structural constituent of ribosome"/>
    <property type="evidence" value="ECO:0007669"/>
    <property type="project" value="InterPro"/>
</dbReference>
<keyword evidence="4" id="KW-0694">RNA-binding</keyword>
<dbReference type="SUPFAM" id="SSF74731">
    <property type="entry name" value="Ribosomal protein L20"/>
    <property type="match status" value="1"/>
</dbReference>
<dbReference type="Gramene" id="Psat02G0076400-T1">
    <property type="protein sequence ID" value="KAI5433600.1"/>
    <property type="gene ID" value="KIW84_020764"/>
</dbReference>
<dbReference type="Gene3D" id="6.10.160.10">
    <property type="match status" value="1"/>
</dbReference>
<evidence type="ECO:0000256" key="5">
    <source>
        <dbReference type="ARBA" id="ARBA00022980"/>
    </source>
</evidence>
<gene>
    <name evidence="10" type="ORF">KIW84_020764</name>
</gene>
<dbReference type="NCBIfam" id="TIGR01032">
    <property type="entry name" value="rplT_bact"/>
    <property type="match status" value="1"/>
</dbReference>
<dbReference type="GO" id="GO:0006412">
    <property type="term" value="P:translation"/>
    <property type="evidence" value="ECO:0007669"/>
    <property type="project" value="InterPro"/>
</dbReference>
<evidence type="ECO:0000256" key="4">
    <source>
        <dbReference type="ARBA" id="ARBA00022884"/>
    </source>
</evidence>
<reference evidence="10 11" key="1">
    <citation type="journal article" date="2022" name="Nat. Genet.">
        <title>Improved pea reference genome and pan-genome highlight genomic features and evolutionary characteristics.</title>
        <authorList>
            <person name="Yang T."/>
            <person name="Liu R."/>
            <person name="Luo Y."/>
            <person name="Hu S."/>
            <person name="Wang D."/>
            <person name="Wang C."/>
            <person name="Pandey M.K."/>
            <person name="Ge S."/>
            <person name="Xu Q."/>
            <person name="Li N."/>
            <person name="Li G."/>
            <person name="Huang Y."/>
            <person name="Saxena R.K."/>
            <person name="Ji Y."/>
            <person name="Li M."/>
            <person name="Yan X."/>
            <person name="He Y."/>
            <person name="Liu Y."/>
            <person name="Wang X."/>
            <person name="Xiang C."/>
            <person name="Varshney R.K."/>
            <person name="Ding H."/>
            <person name="Gao S."/>
            <person name="Zong X."/>
        </authorList>
    </citation>
    <scope>NUCLEOTIDE SEQUENCE [LARGE SCALE GENOMIC DNA]</scope>
    <source>
        <strain evidence="10 11">cv. Zhongwan 6</strain>
    </source>
</reference>
<dbReference type="EMBL" id="JAMSHJ010000002">
    <property type="protein sequence ID" value="KAI5433600.1"/>
    <property type="molecule type" value="Genomic_DNA"/>
</dbReference>
<keyword evidence="11" id="KW-1185">Reference proteome</keyword>
<proteinExistence type="inferred from homology"/>
<comment type="similarity">
    <text evidence="2 9">Belongs to the bacterial ribosomal protein bL20 family.</text>
</comment>
<dbReference type="InterPro" id="IPR005813">
    <property type="entry name" value="Ribosomal_bL20"/>
</dbReference>